<reference evidence="8" key="1">
    <citation type="submission" date="2023-01" db="EMBL/GenBank/DDBJ databases">
        <title>Metagenome sequencing of chrysophaentin producing Chrysophaeum taylorii.</title>
        <authorList>
            <person name="Davison J."/>
            <person name="Bewley C."/>
        </authorList>
    </citation>
    <scope>NUCLEOTIDE SEQUENCE</scope>
    <source>
        <strain evidence="8">NIES-1699</strain>
    </source>
</reference>
<evidence type="ECO:0000256" key="3">
    <source>
        <dbReference type="ARBA" id="ARBA00022737"/>
    </source>
</evidence>
<evidence type="ECO:0000313" key="8">
    <source>
        <dbReference type="EMBL" id="KAJ8599886.1"/>
    </source>
</evidence>
<feature type="coiled-coil region" evidence="6">
    <location>
        <begin position="640"/>
        <end position="667"/>
    </location>
</feature>
<evidence type="ECO:0000256" key="1">
    <source>
        <dbReference type="ARBA" id="ARBA00004138"/>
    </source>
</evidence>
<dbReference type="InterPro" id="IPR032675">
    <property type="entry name" value="LRR_dom_sf"/>
</dbReference>
<evidence type="ECO:0000313" key="9">
    <source>
        <dbReference type="Proteomes" id="UP001230188"/>
    </source>
</evidence>
<keyword evidence="6" id="KW-0175">Coiled coil</keyword>
<dbReference type="SUPFAM" id="SSF52058">
    <property type="entry name" value="L domain-like"/>
    <property type="match status" value="1"/>
</dbReference>
<evidence type="ECO:0000256" key="2">
    <source>
        <dbReference type="ARBA" id="ARBA00022614"/>
    </source>
</evidence>
<dbReference type="AlphaFoldDB" id="A0AAD7U805"/>
<dbReference type="Proteomes" id="UP001230188">
    <property type="component" value="Unassembled WGS sequence"/>
</dbReference>
<protein>
    <recommendedName>
        <fullName evidence="10">Dynein assembly factor 1, axonemal homolog</fullName>
    </recommendedName>
</protein>
<keyword evidence="9" id="KW-1185">Reference proteome</keyword>
<evidence type="ECO:0000256" key="5">
    <source>
        <dbReference type="ARBA" id="ARBA00023273"/>
    </source>
</evidence>
<dbReference type="PROSITE" id="PS51450">
    <property type="entry name" value="LRR"/>
    <property type="match status" value="3"/>
</dbReference>
<keyword evidence="5" id="KW-0966">Cell projection</keyword>
<comment type="caution">
    <text evidence="8">The sequence shown here is derived from an EMBL/GenBank/DDBJ whole genome shotgun (WGS) entry which is preliminary data.</text>
</comment>
<feature type="coiled-coil region" evidence="6">
    <location>
        <begin position="245"/>
        <end position="272"/>
    </location>
</feature>
<feature type="region of interest" description="Disordered" evidence="7">
    <location>
        <begin position="461"/>
        <end position="484"/>
    </location>
</feature>
<dbReference type="Gene3D" id="3.80.10.10">
    <property type="entry name" value="Ribonuclease Inhibitor"/>
    <property type="match status" value="2"/>
</dbReference>
<keyword evidence="2" id="KW-0433">Leucine-rich repeat</keyword>
<evidence type="ECO:0008006" key="10">
    <source>
        <dbReference type="Google" id="ProtNLM"/>
    </source>
</evidence>
<keyword evidence="4" id="KW-0969">Cilium</keyword>
<name>A0AAD7U805_9STRA</name>
<dbReference type="PANTHER" id="PTHR45973:SF9">
    <property type="entry name" value="LEUCINE-RICH REPEAT-CONTAINING PROTEIN 46"/>
    <property type="match status" value="1"/>
</dbReference>
<dbReference type="Pfam" id="PF14580">
    <property type="entry name" value="LRR_9"/>
    <property type="match status" value="1"/>
</dbReference>
<dbReference type="EMBL" id="JAQMWT010000533">
    <property type="protein sequence ID" value="KAJ8599886.1"/>
    <property type="molecule type" value="Genomic_DNA"/>
</dbReference>
<keyword evidence="3" id="KW-0677">Repeat</keyword>
<organism evidence="8 9">
    <name type="scientific">Chrysophaeum taylorii</name>
    <dbReference type="NCBI Taxonomy" id="2483200"/>
    <lineage>
        <taxon>Eukaryota</taxon>
        <taxon>Sar</taxon>
        <taxon>Stramenopiles</taxon>
        <taxon>Ochrophyta</taxon>
        <taxon>Pelagophyceae</taxon>
        <taxon>Pelagomonadales</taxon>
        <taxon>Pelagomonadaceae</taxon>
        <taxon>Chrysophaeum</taxon>
    </lineage>
</organism>
<comment type="subcellular location">
    <subcellularLocation>
        <location evidence="1">Cell projection</location>
        <location evidence="1">Cilium</location>
    </subcellularLocation>
</comment>
<sequence length="691" mass="76274">MEEVTSEVIEEATGVSEHEGLEEIEVIFGAIDKVVSTGRGGLARCLRLRRLSLIDCGITSIGTLRPVAATLERLCLCDQKLTRMVGLGALPQLRWLYLQQNLISRLEDLDRCPRLRTLWVSSNRIAKIEGLAELGELRDLWLQCNRLRRLSGLESLLSLRELHLAGNAGIADLGDLPELAALPCLSTLSFKDAHFGACPISLRDGYRDAVVCAVPKLSSLDAREVSARDKAVARDAHLESVLEFHDKIDTLVQEHRKEAAELEARRGHAREKAASIDEATKSAFERLEVLVDRGRRAITTEHQRRRDARVLAARALDASLAAAFAEYSDACAVAFRAQRDRDARREALFEALERRARADRKAAVLVARLQYHHRSSLACHLLGEHTPDFRFLDAKVRCEDHLSVVRAYHLAAPKTTDDDDDESSRVWWFYAGNNVDALLEGTLDGAVVLHATARAAVNAAYGPRGARAEEEEEEEGGDDDPLLAADRLLSGDEHLLDEDEARDDEAFGLDTASGDLALVVACRAPAPPRTLDEVPARLTTCALENRASFASKTALAVPDGAPPSKWGLSADHLLLVASSLVARDPRNIEAELEDADARDASDDVDAAARYDAFERAVEAAVLQHKQCADADLDPKAAQLLQDADAKLAEQEDKLKEYRASVDDRRRSQATILREYHHHHHHHHHRKTPPSS</sequence>
<evidence type="ECO:0000256" key="7">
    <source>
        <dbReference type="SAM" id="MobiDB-lite"/>
    </source>
</evidence>
<dbReference type="PANTHER" id="PTHR45973">
    <property type="entry name" value="PROTEIN PHOSPHATASE 1 REGULATORY SUBUNIT SDS22-RELATED"/>
    <property type="match status" value="1"/>
</dbReference>
<dbReference type="InterPro" id="IPR001611">
    <property type="entry name" value="Leu-rich_rpt"/>
</dbReference>
<dbReference type="SMART" id="SM00365">
    <property type="entry name" value="LRR_SD22"/>
    <property type="match status" value="3"/>
</dbReference>
<dbReference type="InterPro" id="IPR050576">
    <property type="entry name" value="Cilia_flagella_integrity"/>
</dbReference>
<evidence type="ECO:0000256" key="6">
    <source>
        <dbReference type="SAM" id="Coils"/>
    </source>
</evidence>
<evidence type="ECO:0000256" key="4">
    <source>
        <dbReference type="ARBA" id="ARBA00023069"/>
    </source>
</evidence>
<accession>A0AAD7U805</accession>
<proteinExistence type="predicted"/>
<feature type="compositionally biased region" description="Acidic residues" evidence="7">
    <location>
        <begin position="469"/>
        <end position="481"/>
    </location>
</feature>
<gene>
    <name evidence="8" type="ORF">CTAYLR_002795</name>
</gene>